<feature type="non-terminal residue" evidence="2">
    <location>
        <position position="1"/>
    </location>
</feature>
<dbReference type="PANTHER" id="PTHR34709:SF62">
    <property type="entry name" value="OS12G0545400 PROTEIN"/>
    <property type="match status" value="1"/>
</dbReference>
<dbReference type="PANTHER" id="PTHR34709">
    <property type="entry name" value="OS10G0396666 PROTEIN"/>
    <property type="match status" value="1"/>
</dbReference>
<reference evidence="2 3" key="1">
    <citation type="journal article" date="2019" name="Sci. Rep.">
        <title>A high-quality genome of Eragrostis curvula grass provides insights into Poaceae evolution and supports new strategies to enhance forage quality.</title>
        <authorList>
            <person name="Carballo J."/>
            <person name="Santos B.A.C.M."/>
            <person name="Zappacosta D."/>
            <person name="Garbus I."/>
            <person name="Selva J.P."/>
            <person name="Gallo C.A."/>
            <person name="Diaz A."/>
            <person name="Albertini E."/>
            <person name="Caccamo M."/>
            <person name="Echenique V."/>
        </authorList>
    </citation>
    <scope>NUCLEOTIDE SEQUENCE [LARGE SCALE GENOMIC DNA]</scope>
    <source>
        <strain evidence="3">cv. Victoria</strain>
        <tissue evidence="2">Leaf</tissue>
    </source>
</reference>
<evidence type="ECO:0000256" key="1">
    <source>
        <dbReference type="SAM" id="SignalP"/>
    </source>
</evidence>
<organism evidence="2 3">
    <name type="scientific">Eragrostis curvula</name>
    <name type="common">weeping love grass</name>
    <dbReference type="NCBI Taxonomy" id="38414"/>
    <lineage>
        <taxon>Eukaryota</taxon>
        <taxon>Viridiplantae</taxon>
        <taxon>Streptophyta</taxon>
        <taxon>Embryophyta</taxon>
        <taxon>Tracheophyta</taxon>
        <taxon>Spermatophyta</taxon>
        <taxon>Magnoliopsida</taxon>
        <taxon>Liliopsida</taxon>
        <taxon>Poales</taxon>
        <taxon>Poaceae</taxon>
        <taxon>PACMAD clade</taxon>
        <taxon>Chloridoideae</taxon>
        <taxon>Eragrostideae</taxon>
        <taxon>Eragrostidinae</taxon>
        <taxon>Eragrostis</taxon>
    </lineage>
</organism>
<evidence type="ECO:0000313" key="2">
    <source>
        <dbReference type="EMBL" id="TVU39224.1"/>
    </source>
</evidence>
<protein>
    <recommendedName>
        <fullName evidence="4">FBD domain-containing protein</fullName>
    </recommendedName>
</protein>
<dbReference type="OrthoDB" id="695654at2759"/>
<dbReference type="InterPro" id="IPR055312">
    <property type="entry name" value="FBL15-like"/>
</dbReference>
<dbReference type="Proteomes" id="UP000324897">
    <property type="component" value="Chromosome 4"/>
</dbReference>
<feature type="signal peptide" evidence="1">
    <location>
        <begin position="1"/>
        <end position="19"/>
    </location>
</feature>
<gene>
    <name evidence="2" type="ORF">EJB05_12632</name>
</gene>
<name>A0A5J9VUY8_9POAL</name>
<dbReference type="EMBL" id="RWGY01000007">
    <property type="protein sequence ID" value="TVU39224.1"/>
    <property type="molecule type" value="Genomic_DNA"/>
</dbReference>
<dbReference type="AlphaFoldDB" id="A0A5J9VUY8"/>
<proteinExistence type="predicted"/>
<sequence>MWSGAKEFTLLCLAPMVEDLHWRCDCGSDTDRFGVRWRLFNLTLSTTNLHRSQVSGDEDHDFGQQISKMIPVTNFHVLELRIKTEGHVYGAMVLHLLGMCTFVRSLRLKLREIEPQDTNRCSVKCSCDHPSNWRSLNISLTDLKDIETRGFKGEGHGIDLLKAVFRSATMLERTDVYFSSFASPSNNDCIEIYGISKAYPSMKCNIYHESD</sequence>
<evidence type="ECO:0008006" key="4">
    <source>
        <dbReference type="Google" id="ProtNLM"/>
    </source>
</evidence>
<keyword evidence="1" id="KW-0732">Signal</keyword>
<feature type="chain" id="PRO_5023845744" description="FBD domain-containing protein" evidence="1">
    <location>
        <begin position="20"/>
        <end position="211"/>
    </location>
</feature>
<comment type="caution">
    <text evidence="2">The sequence shown here is derived from an EMBL/GenBank/DDBJ whole genome shotgun (WGS) entry which is preliminary data.</text>
</comment>
<keyword evidence="3" id="KW-1185">Reference proteome</keyword>
<accession>A0A5J9VUY8</accession>
<evidence type="ECO:0000313" key="3">
    <source>
        <dbReference type="Proteomes" id="UP000324897"/>
    </source>
</evidence>
<dbReference type="Gramene" id="TVU39224">
    <property type="protein sequence ID" value="TVU39224"/>
    <property type="gene ID" value="EJB05_12632"/>
</dbReference>